<gene>
    <name evidence="2" type="ORF">UU24_C0013G0008</name>
</gene>
<organism evidence="2 3">
    <name type="scientific">Candidatus Nomurabacteria bacterium GW2011_GWA2_40_9</name>
    <dbReference type="NCBI Taxonomy" id="1618734"/>
    <lineage>
        <taxon>Bacteria</taxon>
        <taxon>Candidatus Nomuraibacteriota</taxon>
    </lineage>
</organism>
<evidence type="ECO:0000313" key="2">
    <source>
        <dbReference type="EMBL" id="KKR79276.1"/>
    </source>
</evidence>
<dbReference type="EMBL" id="LBZW01000013">
    <property type="protein sequence ID" value="KKR79276.1"/>
    <property type="molecule type" value="Genomic_DNA"/>
</dbReference>
<dbReference type="Proteomes" id="UP000034749">
    <property type="component" value="Unassembled WGS sequence"/>
</dbReference>
<dbReference type="InterPro" id="IPR045584">
    <property type="entry name" value="Pilin-like"/>
</dbReference>
<proteinExistence type="predicted"/>
<protein>
    <submittedName>
        <fullName evidence="2">Uncharacterized protein</fullName>
    </submittedName>
</protein>
<feature type="transmembrane region" description="Helical" evidence="1">
    <location>
        <begin position="21"/>
        <end position="42"/>
    </location>
</feature>
<dbReference type="AlphaFoldDB" id="A0A0G0TWT1"/>
<accession>A0A0G0TWT1</accession>
<dbReference type="InterPro" id="IPR012902">
    <property type="entry name" value="N_methyl_site"/>
</dbReference>
<sequence length="215" mass="24308">MIKKILNFKFIIRNCNRGMTYVELIVVLSIFSVLSAVTLFNYKQFQLKVDIKNLAHDMTLKIVEAQKSSTSGKLSPLPPWQQPISGWKPSYGIYFNLVTNNKVFYYFTDLNQDGLYDIPTASCPVEECLEQILITKDNYISNSFTKVFYKDPAPPTNEILNNLHITFTRPNSGATFKSTPVLTRPIDHIEITVSSPAGEVTSVISVYPSGRIELN</sequence>
<evidence type="ECO:0000313" key="3">
    <source>
        <dbReference type="Proteomes" id="UP000034749"/>
    </source>
</evidence>
<keyword evidence="1" id="KW-0472">Membrane</keyword>
<comment type="caution">
    <text evidence="2">The sequence shown here is derived from an EMBL/GenBank/DDBJ whole genome shotgun (WGS) entry which is preliminary data.</text>
</comment>
<dbReference type="SUPFAM" id="SSF54523">
    <property type="entry name" value="Pili subunits"/>
    <property type="match status" value="1"/>
</dbReference>
<reference evidence="2 3" key="1">
    <citation type="journal article" date="2015" name="Nature">
        <title>rRNA introns, odd ribosomes, and small enigmatic genomes across a large radiation of phyla.</title>
        <authorList>
            <person name="Brown C.T."/>
            <person name="Hug L.A."/>
            <person name="Thomas B.C."/>
            <person name="Sharon I."/>
            <person name="Castelle C.J."/>
            <person name="Singh A."/>
            <person name="Wilkins M.J."/>
            <person name="Williams K.H."/>
            <person name="Banfield J.F."/>
        </authorList>
    </citation>
    <scope>NUCLEOTIDE SEQUENCE [LARGE SCALE GENOMIC DNA]</scope>
</reference>
<keyword evidence="1" id="KW-0812">Transmembrane</keyword>
<name>A0A0G0TWT1_9BACT</name>
<dbReference type="NCBIfam" id="TIGR02532">
    <property type="entry name" value="IV_pilin_GFxxxE"/>
    <property type="match status" value="1"/>
</dbReference>
<keyword evidence="1" id="KW-1133">Transmembrane helix</keyword>
<evidence type="ECO:0000256" key="1">
    <source>
        <dbReference type="SAM" id="Phobius"/>
    </source>
</evidence>